<name>A0A8X6Q4Z8_NEPPI</name>
<sequence>MLFGESFADIKVNGLVLNLPETGSTFEELNLFPRDGVSEAASNWPPQCLLREQRRNGRNDTERTNGN</sequence>
<proteinExistence type="predicted"/>
<evidence type="ECO:0000256" key="1">
    <source>
        <dbReference type="SAM" id="MobiDB-lite"/>
    </source>
</evidence>
<dbReference type="Proteomes" id="UP000887013">
    <property type="component" value="Unassembled WGS sequence"/>
</dbReference>
<protein>
    <submittedName>
        <fullName evidence="2">Uncharacterized protein</fullName>
    </submittedName>
</protein>
<keyword evidence="3" id="KW-1185">Reference proteome</keyword>
<evidence type="ECO:0000313" key="3">
    <source>
        <dbReference type="Proteomes" id="UP000887013"/>
    </source>
</evidence>
<comment type="caution">
    <text evidence="2">The sequence shown here is derived from an EMBL/GenBank/DDBJ whole genome shotgun (WGS) entry which is preliminary data.</text>
</comment>
<feature type="compositionally biased region" description="Basic and acidic residues" evidence="1">
    <location>
        <begin position="51"/>
        <end position="67"/>
    </location>
</feature>
<accession>A0A8X6Q4Z8</accession>
<gene>
    <name evidence="2" type="ORF">NPIL_592411</name>
</gene>
<feature type="region of interest" description="Disordered" evidence="1">
    <location>
        <begin position="45"/>
        <end position="67"/>
    </location>
</feature>
<dbReference type="EMBL" id="BMAW01028255">
    <property type="protein sequence ID" value="GFU06553.1"/>
    <property type="molecule type" value="Genomic_DNA"/>
</dbReference>
<reference evidence="2" key="1">
    <citation type="submission" date="2020-08" db="EMBL/GenBank/DDBJ databases">
        <title>Multicomponent nature underlies the extraordinary mechanical properties of spider dragline silk.</title>
        <authorList>
            <person name="Kono N."/>
            <person name="Nakamura H."/>
            <person name="Mori M."/>
            <person name="Yoshida Y."/>
            <person name="Ohtoshi R."/>
            <person name="Malay A.D."/>
            <person name="Moran D.A.P."/>
            <person name="Tomita M."/>
            <person name="Numata K."/>
            <person name="Arakawa K."/>
        </authorList>
    </citation>
    <scope>NUCLEOTIDE SEQUENCE</scope>
</reference>
<organism evidence="2 3">
    <name type="scientific">Nephila pilipes</name>
    <name type="common">Giant wood spider</name>
    <name type="synonym">Nephila maculata</name>
    <dbReference type="NCBI Taxonomy" id="299642"/>
    <lineage>
        <taxon>Eukaryota</taxon>
        <taxon>Metazoa</taxon>
        <taxon>Ecdysozoa</taxon>
        <taxon>Arthropoda</taxon>
        <taxon>Chelicerata</taxon>
        <taxon>Arachnida</taxon>
        <taxon>Araneae</taxon>
        <taxon>Araneomorphae</taxon>
        <taxon>Entelegynae</taxon>
        <taxon>Araneoidea</taxon>
        <taxon>Nephilidae</taxon>
        <taxon>Nephila</taxon>
    </lineage>
</organism>
<evidence type="ECO:0000313" key="2">
    <source>
        <dbReference type="EMBL" id="GFU06553.1"/>
    </source>
</evidence>
<dbReference type="AlphaFoldDB" id="A0A8X6Q4Z8"/>